<comment type="caution">
    <text evidence="2">The sequence shown here is derived from an EMBL/GenBank/DDBJ whole genome shotgun (WGS) entry which is preliminary data.</text>
</comment>
<evidence type="ECO:0000313" key="3">
    <source>
        <dbReference type="Proteomes" id="UP000183613"/>
    </source>
</evidence>
<dbReference type="AlphaFoldDB" id="A0A0J6G9C1"/>
<accession>A0A0J6G9C1</accession>
<dbReference type="EMBL" id="FNUD01000002">
    <property type="protein sequence ID" value="SEE76181.1"/>
    <property type="molecule type" value="Genomic_DNA"/>
</dbReference>
<organism evidence="2 3">
    <name type="scientific">Pseudomonas deceptionensis</name>
    <dbReference type="NCBI Taxonomy" id="882211"/>
    <lineage>
        <taxon>Bacteria</taxon>
        <taxon>Pseudomonadati</taxon>
        <taxon>Pseudomonadota</taxon>
        <taxon>Gammaproteobacteria</taxon>
        <taxon>Pseudomonadales</taxon>
        <taxon>Pseudomonadaceae</taxon>
        <taxon>Pseudomonas</taxon>
    </lineage>
</organism>
<keyword evidence="3" id="KW-1185">Reference proteome</keyword>
<keyword evidence="1" id="KW-1133">Transmembrane helix</keyword>
<proteinExistence type="predicted"/>
<dbReference type="OrthoDB" id="6199153at2"/>
<reference evidence="2" key="1">
    <citation type="submission" date="2016-10" db="EMBL/GenBank/DDBJ databases">
        <authorList>
            <person name="Varghese N."/>
            <person name="Submissions S."/>
        </authorList>
    </citation>
    <scope>NUCLEOTIDE SEQUENCE [LARGE SCALE GENOMIC DNA]</scope>
    <source>
        <strain evidence="2">LMG 25555</strain>
    </source>
</reference>
<dbReference type="Proteomes" id="UP000183613">
    <property type="component" value="Unassembled WGS sequence"/>
</dbReference>
<gene>
    <name evidence="2" type="ORF">SAMN04489800_2077</name>
</gene>
<dbReference type="PATRIC" id="fig|882211.3.peg.976"/>
<name>A0A0J6G9C1_PSEDM</name>
<evidence type="ECO:0000313" key="2">
    <source>
        <dbReference type="EMBL" id="SEE76181.1"/>
    </source>
</evidence>
<keyword evidence="1" id="KW-0472">Membrane</keyword>
<feature type="transmembrane region" description="Helical" evidence="1">
    <location>
        <begin position="6"/>
        <end position="27"/>
    </location>
</feature>
<protein>
    <submittedName>
        <fullName evidence="2">Uncharacterized protein</fullName>
    </submittedName>
</protein>
<sequence length="256" mass="28964">MTPTMIALLVVIVIALLIAIVYMNHVVENNKLEKARLKVEFNDRIRRCSQVNETFPGQLMSPALKLLLTRLELNATQRLLLLEKSSKPLKAQVDELNGLIAKGESIPVNNPPNPVLTEAKAKDVRFLLETLHGQITRATKDGFLQPNEAKQWIKEIRHLLVVLHIEFFNNLGKLALQKNQPGQARLAYERAVQYLRKQPVPAMYNAQIKDFEAQLARANAQVLSSLEPTTDEVNELTEGLKTDEVDGDWKKKAIYD</sequence>
<evidence type="ECO:0000256" key="1">
    <source>
        <dbReference type="SAM" id="Phobius"/>
    </source>
</evidence>
<keyword evidence="1" id="KW-0812">Transmembrane</keyword>